<keyword evidence="3" id="KW-0472">Membrane</keyword>
<dbReference type="PROSITE" id="PS50835">
    <property type="entry name" value="IG_LIKE"/>
    <property type="match status" value="4"/>
</dbReference>
<feature type="domain" description="Ig-like" evidence="4">
    <location>
        <begin position="240"/>
        <end position="340"/>
    </location>
</feature>
<dbReference type="InterPro" id="IPR050380">
    <property type="entry name" value="Immune_Resp_Modulators"/>
</dbReference>
<protein>
    <recommendedName>
        <fullName evidence="4">Ig-like domain-containing protein</fullName>
    </recommendedName>
</protein>
<evidence type="ECO:0000256" key="2">
    <source>
        <dbReference type="ARBA" id="ARBA00023319"/>
    </source>
</evidence>
<keyword evidence="3" id="KW-0812">Transmembrane</keyword>
<evidence type="ECO:0000256" key="3">
    <source>
        <dbReference type="SAM" id="Phobius"/>
    </source>
</evidence>
<keyword evidence="6" id="KW-1185">Reference proteome</keyword>
<dbReference type="SMART" id="SM00407">
    <property type="entry name" value="IGc1"/>
    <property type="match status" value="3"/>
</dbReference>
<proteinExistence type="predicted"/>
<dbReference type="Proteomes" id="UP001181693">
    <property type="component" value="Unassembled WGS sequence"/>
</dbReference>
<dbReference type="EMBL" id="DYDO01000006">
    <property type="protein sequence ID" value="DBA21894.1"/>
    <property type="molecule type" value="Genomic_DNA"/>
</dbReference>
<dbReference type="SUPFAM" id="SSF48726">
    <property type="entry name" value="Immunoglobulin"/>
    <property type="match status" value="4"/>
</dbReference>
<reference evidence="5" key="1">
    <citation type="thesis" date="2020" institute="ProQuest LLC" country="789 East Eisenhower Parkway, Ann Arbor, MI, USA">
        <title>Comparative Genomics and Chromosome Evolution.</title>
        <authorList>
            <person name="Mudd A.B."/>
        </authorList>
    </citation>
    <scope>NUCLEOTIDE SEQUENCE</scope>
    <source>
        <strain evidence="5">1538</strain>
        <tissue evidence="5">Blood</tissue>
    </source>
</reference>
<keyword evidence="1" id="KW-1015">Disulfide bond</keyword>
<dbReference type="Pfam" id="PF07654">
    <property type="entry name" value="C1-set"/>
    <property type="match status" value="3"/>
</dbReference>
<name>A0AAV3A5K7_PYXAD</name>
<keyword evidence="3" id="KW-1133">Transmembrane helix</keyword>
<evidence type="ECO:0000313" key="6">
    <source>
        <dbReference type="Proteomes" id="UP001181693"/>
    </source>
</evidence>
<dbReference type="Pfam" id="PF08205">
    <property type="entry name" value="C2-set_2"/>
    <property type="match status" value="1"/>
</dbReference>
<keyword evidence="2" id="KW-0393">Immunoglobulin domain</keyword>
<dbReference type="Gene3D" id="2.60.40.10">
    <property type="entry name" value="Immunoglobulins"/>
    <property type="match status" value="4"/>
</dbReference>
<dbReference type="InterPro" id="IPR013162">
    <property type="entry name" value="CD80_C2-set"/>
</dbReference>
<dbReference type="InterPro" id="IPR013783">
    <property type="entry name" value="Ig-like_fold"/>
</dbReference>
<comment type="caution">
    <text evidence="5">The sequence shown here is derived from an EMBL/GenBank/DDBJ whole genome shotgun (WGS) entry which is preliminary data.</text>
</comment>
<organism evidence="5 6">
    <name type="scientific">Pyxicephalus adspersus</name>
    <name type="common">African bullfrog</name>
    <dbReference type="NCBI Taxonomy" id="30357"/>
    <lineage>
        <taxon>Eukaryota</taxon>
        <taxon>Metazoa</taxon>
        <taxon>Chordata</taxon>
        <taxon>Craniata</taxon>
        <taxon>Vertebrata</taxon>
        <taxon>Euteleostomi</taxon>
        <taxon>Amphibia</taxon>
        <taxon>Batrachia</taxon>
        <taxon>Anura</taxon>
        <taxon>Neobatrachia</taxon>
        <taxon>Ranoidea</taxon>
        <taxon>Pyxicephalidae</taxon>
        <taxon>Pyxicephalinae</taxon>
        <taxon>Pyxicephalus</taxon>
    </lineage>
</organism>
<feature type="domain" description="Ig-like" evidence="4">
    <location>
        <begin position="1"/>
        <end position="94"/>
    </location>
</feature>
<feature type="transmembrane region" description="Helical" evidence="3">
    <location>
        <begin position="95"/>
        <end position="115"/>
    </location>
</feature>
<gene>
    <name evidence="5" type="ORF">GDO54_013007</name>
</gene>
<accession>A0AAV3A5K7</accession>
<evidence type="ECO:0000259" key="4">
    <source>
        <dbReference type="PROSITE" id="PS50835"/>
    </source>
</evidence>
<dbReference type="InterPro" id="IPR003597">
    <property type="entry name" value="Ig_C1-set"/>
</dbReference>
<dbReference type="InterPro" id="IPR036179">
    <property type="entry name" value="Ig-like_dom_sf"/>
</dbReference>
<feature type="domain" description="Ig-like" evidence="4">
    <location>
        <begin position="344"/>
        <end position="441"/>
    </location>
</feature>
<dbReference type="CDD" id="cd00098">
    <property type="entry name" value="IgC1"/>
    <property type="match status" value="3"/>
</dbReference>
<evidence type="ECO:0000313" key="5">
    <source>
        <dbReference type="EMBL" id="DBA21894.1"/>
    </source>
</evidence>
<dbReference type="AlphaFoldDB" id="A0AAV3A5K7"/>
<sequence length="447" mass="50764">MNPSLKFGELKTFLCDLNGFYPETVEITWFKITQEGALGLFEKICTGLPVMEKNGTFKVSSQISMAFFEKDTGAFLICEVQHESLGLPLRINSTIYLSVCTVVLVVIFVILYQRFLAKVPPLMSQLLVPEMIFVSEKMVAVCNISGFRPKAIDIHWYIDKLRKEANTEATGEEPLLSTEDITGEATHSLSKQGSKFNMTSELSYTPSVQDHCANLVCVVNHRALRHEQRLQRSIYVVARPNKMYITSSPLVPRQGENLVLSCIVERYYPEPIAVSWVKNGEVLTNVTRYGPFPCDNDYYSVWSQIEFVVSDRDDGTIFICQVCHKSLPSPEEFIYEVNLKGMPPEVQYISADPPDPGIRAETRLSCVIQNFYPMDIVVIWFRNGVQQDVGVFNSPCVQSSQGLYSMCAMIKFIAQPEHRNSVFTCRVQHVALKSYQERTYRFIGPEK</sequence>
<dbReference type="InterPro" id="IPR007110">
    <property type="entry name" value="Ig-like_dom"/>
</dbReference>
<evidence type="ECO:0000256" key="1">
    <source>
        <dbReference type="ARBA" id="ARBA00023157"/>
    </source>
</evidence>
<feature type="domain" description="Ig-like" evidence="4">
    <location>
        <begin position="121"/>
        <end position="231"/>
    </location>
</feature>
<dbReference type="PANTHER" id="PTHR23411">
    <property type="entry name" value="TAPASIN"/>
    <property type="match status" value="1"/>
</dbReference>